<name>A0ABU4BIX9_9NOCA</name>
<evidence type="ECO:0000313" key="2">
    <source>
        <dbReference type="Proteomes" id="UP001185755"/>
    </source>
</evidence>
<dbReference type="InterPro" id="IPR036412">
    <property type="entry name" value="HAD-like_sf"/>
</dbReference>
<dbReference type="SUPFAM" id="SSF56784">
    <property type="entry name" value="HAD-like"/>
    <property type="match status" value="1"/>
</dbReference>
<reference evidence="1 2" key="1">
    <citation type="submission" date="2023-10" db="EMBL/GenBank/DDBJ databases">
        <title>Development of a sustainable strategy for remediation of hydrocarbon-contaminated territories based on the waste exchange concept.</title>
        <authorList>
            <person name="Krivoruchko A."/>
        </authorList>
    </citation>
    <scope>NUCLEOTIDE SEQUENCE [LARGE SCALE GENOMIC DNA]</scope>
    <source>
        <strain evidence="1 2">IEGM 1323</strain>
    </source>
</reference>
<gene>
    <name evidence="1" type="ORF">R3P96_22815</name>
</gene>
<evidence type="ECO:0000313" key="1">
    <source>
        <dbReference type="EMBL" id="MDV6264178.1"/>
    </source>
</evidence>
<sequence>MTEIPTPIESVIFDFSGTLFRLEPNSDWNAPDLSSDELDTVVSWLTEPAGPPVPLNDEHHRLWELRDLDPSMHRIVYTEILGRFDASAGADVLPMLDVLVDPLRWTPYPDTAAVLEKLCTAGIPVAVLSNISFDIRPAFASRGWDRWVETFVLSYELGAVKPDPIAFTTAIERIGGRPETTLMIGDSPGTDGAAASVGCAIALVESMSTRSRPDALLSALAAHHVDL</sequence>
<proteinExistence type="predicted"/>
<comment type="caution">
    <text evidence="1">The sequence shown here is derived from an EMBL/GenBank/DDBJ whole genome shotgun (WGS) entry which is preliminary data.</text>
</comment>
<dbReference type="PANTHER" id="PTHR46649:SF4">
    <property type="entry name" value="HALOACID DEHALOGENASE-LIKE HYDROLASE (HAD) SUPERFAMILY PROTEIN"/>
    <property type="match status" value="1"/>
</dbReference>
<dbReference type="EMBL" id="JAWLJX010000011">
    <property type="protein sequence ID" value="MDV6264178.1"/>
    <property type="molecule type" value="Genomic_DNA"/>
</dbReference>
<keyword evidence="2" id="KW-1185">Reference proteome</keyword>
<dbReference type="Pfam" id="PF00702">
    <property type="entry name" value="Hydrolase"/>
    <property type="match status" value="1"/>
</dbReference>
<dbReference type="GO" id="GO:0016787">
    <property type="term" value="F:hydrolase activity"/>
    <property type="evidence" value="ECO:0007669"/>
    <property type="project" value="UniProtKB-KW"/>
</dbReference>
<dbReference type="PANTHER" id="PTHR46649">
    <property type="match status" value="1"/>
</dbReference>
<accession>A0ABU4BIX9</accession>
<dbReference type="Proteomes" id="UP001185755">
    <property type="component" value="Unassembled WGS sequence"/>
</dbReference>
<dbReference type="Gene3D" id="3.40.50.1000">
    <property type="entry name" value="HAD superfamily/HAD-like"/>
    <property type="match status" value="1"/>
</dbReference>
<keyword evidence="1" id="KW-0378">Hydrolase</keyword>
<dbReference type="InterPro" id="IPR006439">
    <property type="entry name" value="HAD-SF_hydro_IA"/>
</dbReference>
<dbReference type="InterPro" id="IPR023214">
    <property type="entry name" value="HAD_sf"/>
</dbReference>
<dbReference type="PRINTS" id="PR00413">
    <property type="entry name" value="HADHALOGNASE"/>
</dbReference>
<protein>
    <submittedName>
        <fullName evidence="1">HAD family hydrolase</fullName>
    </submittedName>
</protein>
<organism evidence="1 2">
    <name type="scientific">Rhodococcoides yunnanense</name>
    <dbReference type="NCBI Taxonomy" id="278209"/>
    <lineage>
        <taxon>Bacteria</taxon>
        <taxon>Bacillati</taxon>
        <taxon>Actinomycetota</taxon>
        <taxon>Actinomycetes</taxon>
        <taxon>Mycobacteriales</taxon>
        <taxon>Nocardiaceae</taxon>
        <taxon>Rhodococcoides</taxon>
    </lineage>
</organism>
<dbReference type="RefSeq" id="WP_317566258.1">
    <property type="nucleotide sequence ID" value="NZ_JAWLJX010000011.1"/>
</dbReference>